<dbReference type="KEGG" id="ebz:J7S26_05115"/>
<dbReference type="AlphaFoldDB" id="A0A9E6STS5"/>
<dbReference type="Gene3D" id="3.10.129.10">
    <property type="entry name" value="Hotdog Thioesterase"/>
    <property type="match status" value="1"/>
</dbReference>
<protein>
    <recommendedName>
        <fullName evidence="4">3-hydroxyacyl-[acyl-carrier-protein] dehydratase</fullName>
        <ecNumber evidence="4">4.2.1.59</ecNumber>
    </recommendedName>
</protein>
<evidence type="ECO:0000256" key="3">
    <source>
        <dbReference type="ARBA" id="ARBA00009174"/>
    </source>
</evidence>
<keyword evidence="5" id="KW-0963">Cytoplasm</keyword>
<sequence>MDIAFPCDQEAVKRILPHRPPFLWVSRVIACEPGVRAVAELDVDPTLPLFEGHFPDYPVLPGVIIMEALAQTAAIALLVDERFEGMLGLFAGIDKAKFRRQVRPGEVLSLEANIVRATKRMCAAEVRAYVDGELAAEAQQKYVMAPAAKPGP</sequence>
<dbReference type="SUPFAM" id="SSF54637">
    <property type="entry name" value="Thioesterase/thiol ester dehydrase-isomerase"/>
    <property type="match status" value="1"/>
</dbReference>
<evidence type="ECO:0000256" key="10">
    <source>
        <dbReference type="ARBA" id="ARBA00025049"/>
    </source>
</evidence>
<keyword evidence="8" id="KW-0443">Lipid metabolism</keyword>
<evidence type="ECO:0000256" key="1">
    <source>
        <dbReference type="ARBA" id="ARBA00001055"/>
    </source>
</evidence>
<name>A0A9E6STS5_9ACTN</name>
<proteinExistence type="inferred from homology"/>
<dbReference type="InterPro" id="IPR013114">
    <property type="entry name" value="FabA_FabZ"/>
</dbReference>
<keyword evidence="6" id="KW-0444">Lipid biosynthesis</keyword>
<dbReference type="NCBIfam" id="NF000582">
    <property type="entry name" value="PRK00006.1"/>
    <property type="match status" value="1"/>
</dbReference>
<evidence type="ECO:0000313" key="13">
    <source>
        <dbReference type="Proteomes" id="UP000636394"/>
    </source>
</evidence>
<dbReference type="GO" id="GO:0016020">
    <property type="term" value="C:membrane"/>
    <property type="evidence" value="ECO:0007669"/>
    <property type="project" value="GOC"/>
</dbReference>
<dbReference type="Proteomes" id="UP000636394">
    <property type="component" value="Unassembled WGS sequence"/>
</dbReference>
<evidence type="ECO:0000256" key="6">
    <source>
        <dbReference type="ARBA" id="ARBA00022516"/>
    </source>
</evidence>
<evidence type="ECO:0000256" key="9">
    <source>
        <dbReference type="ARBA" id="ARBA00023239"/>
    </source>
</evidence>
<dbReference type="GO" id="GO:0019171">
    <property type="term" value="F:(3R)-hydroxyacyl-[acyl-carrier-protein] dehydratase activity"/>
    <property type="evidence" value="ECO:0007669"/>
    <property type="project" value="UniProtKB-EC"/>
</dbReference>
<organism evidence="12 14">
    <name type="scientific">Xiamenia xianingshaonis</name>
    <dbReference type="NCBI Taxonomy" id="2682776"/>
    <lineage>
        <taxon>Bacteria</taxon>
        <taxon>Bacillati</taxon>
        <taxon>Actinomycetota</taxon>
        <taxon>Coriobacteriia</taxon>
        <taxon>Eggerthellales</taxon>
        <taxon>Eggerthellaceae</taxon>
        <taxon>Xiamenia</taxon>
    </lineage>
</organism>
<accession>A0A9E6STS5</accession>
<evidence type="ECO:0000313" key="14">
    <source>
        <dbReference type="Proteomes" id="UP000671910"/>
    </source>
</evidence>
<comment type="similarity">
    <text evidence="3">Belongs to the thioester dehydratase family. FabZ subfamily.</text>
</comment>
<dbReference type="GO" id="GO:0005737">
    <property type="term" value="C:cytoplasm"/>
    <property type="evidence" value="ECO:0007669"/>
    <property type="project" value="UniProtKB-SubCell"/>
</dbReference>
<dbReference type="RefSeq" id="WP_165060223.1">
    <property type="nucleotide sequence ID" value="NZ_CP072829.1"/>
</dbReference>
<dbReference type="FunFam" id="3.10.129.10:FF:000001">
    <property type="entry name" value="3-hydroxyacyl-[acyl-carrier-protein] dehydratase FabZ"/>
    <property type="match status" value="1"/>
</dbReference>
<reference evidence="12" key="2">
    <citation type="submission" date="2021-04" db="EMBL/GenBank/DDBJ databases">
        <title>Novel species in family Eggerthellaceae.</title>
        <authorList>
            <person name="Zhang G."/>
        </authorList>
    </citation>
    <scope>NUCLEOTIDE SEQUENCE</scope>
    <source>
        <strain evidence="12">Zg-886</strain>
    </source>
</reference>
<dbReference type="GO" id="GO:0009245">
    <property type="term" value="P:lipid A biosynthetic process"/>
    <property type="evidence" value="ECO:0007669"/>
    <property type="project" value="UniProtKB-KW"/>
</dbReference>
<dbReference type="PANTHER" id="PTHR30272:SF1">
    <property type="entry name" value="3-HYDROXYACYL-[ACYL-CARRIER-PROTEIN] DEHYDRATASE"/>
    <property type="match status" value="1"/>
</dbReference>
<dbReference type="Pfam" id="PF07977">
    <property type="entry name" value="FabA"/>
    <property type="match status" value="1"/>
</dbReference>
<dbReference type="Proteomes" id="UP000671910">
    <property type="component" value="Chromosome"/>
</dbReference>
<evidence type="ECO:0000256" key="7">
    <source>
        <dbReference type="ARBA" id="ARBA00022556"/>
    </source>
</evidence>
<dbReference type="EMBL" id="WPCR01000010">
    <property type="protein sequence ID" value="NHM14722.1"/>
    <property type="molecule type" value="Genomic_DNA"/>
</dbReference>
<dbReference type="PANTHER" id="PTHR30272">
    <property type="entry name" value="3-HYDROXYACYL-[ACYL-CARRIER-PROTEIN] DEHYDRATASE"/>
    <property type="match status" value="1"/>
</dbReference>
<evidence type="ECO:0000256" key="5">
    <source>
        <dbReference type="ARBA" id="ARBA00022490"/>
    </source>
</evidence>
<evidence type="ECO:0000256" key="2">
    <source>
        <dbReference type="ARBA" id="ARBA00004496"/>
    </source>
</evidence>
<dbReference type="CDD" id="cd01288">
    <property type="entry name" value="FabZ"/>
    <property type="match status" value="1"/>
</dbReference>
<dbReference type="EMBL" id="CP072829">
    <property type="protein sequence ID" value="QTU83770.1"/>
    <property type="molecule type" value="Genomic_DNA"/>
</dbReference>
<keyword evidence="7" id="KW-0441">Lipid A biosynthesis</keyword>
<comment type="subcellular location">
    <subcellularLocation>
        <location evidence="2">Cytoplasm</location>
    </subcellularLocation>
</comment>
<gene>
    <name evidence="12" type="primary">fabZ</name>
    <name evidence="11" type="ORF">GMI68_08115</name>
    <name evidence="12" type="ORF">J7S26_05115</name>
</gene>
<keyword evidence="9 12" id="KW-0456">Lyase</keyword>
<comment type="catalytic activity">
    <reaction evidence="1">
        <text>a (3R)-hydroxyacyl-[ACP] = a (2E)-enoyl-[ACP] + H2O</text>
        <dbReference type="Rhea" id="RHEA:13097"/>
        <dbReference type="Rhea" id="RHEA-COMP:9925"/>
        <dbReference type="Rhea" id="RHEA-COMP:9945"/>
        <dbReference type="ChEBI" id="CHEBI:15377"/>
        <dbReference type="ChEBI" id="CHEBI:78784"/>
        <dbReference type="ChEBI" id="CHEBI:78827"/>
        <dbReference type="EC" id="4.2.1.59"/>
    </reaction>
</comment>
<dbReference type="EC" id="4.2.1.59" evidence="4"/>
<evidence type="ECO:0000256" key="4">
    <source>
        <dbReference type="ARBA" id="ARBA00013167"/>
    </source>
</evidence>
<comment type="function">
    <text evidence="10">Involved in unsaturated fatty acids biosynthesis. Catalyzes the dehydration of short chain beta-hydroxyacyl-ACPs and long chain saturated and unsaturated beta-hydroxyacyl-ACPs.</text>
</comment>
<evidence type="ECO:0000256" key="8">
    <source>
        <dbReference type="ARBA" id="ARBA00023098"/>
    </source>
</evidence>
<evidence type="ECO:0000313" key="12">
    <source>
        <dbReference type="EMBL" id="QTU83770.1"/>
    </source>
</evidence>
<reference evidence="11 13" key="1">
    <citation type="submission" date="2019-11" db="EMBL/GenBank/DDBJ databases">
        <title>Eggerthellaceae novel genus isolated from the rectal contents of marmort.</title>
        <authorList>
            <person name="Zhang G."/>
        </authorList>
    </citation>
    <scope>NUCLEOTIDE SEQUENCE [LARGE SCALE GENOMIC DNA]</scope>
    <source>
        <strain evidence="11">Zg-886</strain>
        <strain evidence="13">zg-886</strain>
    </source>
</reference>
<evidence type="ECO:0000313" key="11">
    <source>
        <dbReference type="EMBL" id="NHM14722.1"/>
    </source>
</evidence>
<keyword evidence="13" id="KW-1185">Reference proteome</keyword>
<dbReference type="InterPro" id="IPR029069">
    <property type="entry name" value="HotDog_dom_sf"/>
</dbReference>